<evidence type="ECO:0000313" key="1">
    <source>
        <dbReference type="EMBL" id="SFL31343.1"/>
    </source>
</evidence>
<dbReference type="OrthoDB" id="1683898at2"/>
<dbReference type="EMBL" id="FOTS01000001">
    <property type="protein sequence ID" value="SFL31343.1"/>
    <property type="molecule type" value="Genomic_DNA"/>
</dbReference>
<evidence type="ECO:0008006" key="3">
    <source>
        <dbReference type="Google" id="ProtNLM"/>
    </source>
</evidence>
<dbReference type="AlphaFoldDB" id="A0A1I4GPC8"/>
<dbReference type="Proteomes" id="UP000199520">
    <property type="component" value="Unassembled WGS sequence"/>
</dbReference>
<dbReference type="RefSeq" id="WP_090931799.1">
    <property type="nucleotide sequence ID" value="NZ_FOTS01000001.1"/>
</dbReference>
<protein>
    <recommendedName>
        <fullName evidence="3">DUF2292 domain-containing protein</fullName>
    </recommendedName>
</protein>
<dbReference type="STRING" id="1123291.SAMN04490355_100154"/>
<gene>
    <name evidence="1" type="ORF">SAMN04490355_100154</name>
</gene>
<sequence length="123" mass="14153">MSKCLSKEPNSTESQPIQVLEIINYFLHTAYTGFLIVSVQDGYVVKMEKTERFTITAKSRQGSYVKIEKPKEEHPLCVRILTELQDIRYGQLIIRLDSGQVDHLEKTEKRRIHEFEGIDGAGI</sequence>
<name>A0A1I4GPC8_9FIRM</name>
<proteinExistence type="predicted"/>
<accession>A0A1I4GPC8</accession>
<organism evidence="1 2">
    <name type="scientific">Pelosinus propionicus DSM 13327</name>
    <dbReference type="NCBI Taxonomy" id="1123291"/>
    <lineage>
        <taxon>Bacteria</taxon>
        <taxon>Bacillati</taxon>
        <taxon>Bacillota</taxon>
        <taxon>Negativicutes</taxon>
        <taxon>Selenomonadales</taxon>
        <taxon>Sporomusaceae</taxon>
        <taxon>Pelosinus</taxon>
    </lineage>
</organism>
<evidence type="ECO:0000313" key="2">
    <source>
        <dbReference type="Proteomes" id="UP000199520"/>
    </source>
</evidence>
<reference evidence="2" key="1">
    <citation type="submission" date="2016-10" db="EMBL/GenBank/DDBJ databases">
        <authorList>
            <person name="Varghese N."/>
            <person name="Submissions S."/>
        </authorList>
    </citation>
    <scope>NUCLEOTIDE SEQUENCE [LARGE SCALE GENOMIC DNA]</scope>
    <source>
        <strain evidence="2">DSM 13327</strain>
    </source>
</reference>
<keyword evidence="2" id="KW-1185">Reference proteome</keyword>